<accession>A0A8T1UTV5</accession>
<sequence>MSDEPPPPQRWWEQLVDPLCARGHPGSVGRLYWRFTCVKAAASRTQSGERQTDCGVEQDTSRTHWGLRERVASACKTGRYWTSHTAAGERY</sequence>
<dbReference type="EMBL" id="JAENGZ010000109">
    <property type="protein sequence ID" value="KAG6968902.1"/>
    <property type="molecule type" value="Genomic_DNA"/>
</dbReference>
<organism evidence="1 2">
    <name type="scientific">Phytophthora cactorum</name>
    <dbReference type="NCBI Taxonomy" id="29920"/>
    <lineage>
        <taxon>Eukaryota</taxon>
        <taxon>Sar</taxon>
        <taxon>Stramenopiles</taxon>
        <taxon>Oomycota</taxon>
        <taxon>Peronosporomycetes</taxon>
        <taxon>Peronosporales</taxon>
        <taxon>Peronosporaceae</taxon>
        <taxon>Phytophthora</taxon>
    </lineage>
</organism>
<proteinExistence type="predicted"/>
<gene>
    <name evidence="1" type="ORF">JG687_00003501</name>
</gene>
<protein>
    <submittedName>
        <fullName evidence="1">Uncharacterized protein</fullName>
    </submittedName>
</protein>
<evidence type="ECO:0000313" key="1">
    <source>
        <dbReference type="EMBL" id="KAG6968902.1"/>
    </source>
</evidence>
<evidence type="ECO:0000313" key="2">
    <source>
        <dbReference type="Proteomes" id="UP000688947"/>
    </source>
</evidence>
<name>A0A8T1UTV5_9STRA</name>
<dbReference type="Proteomes" id="UP000688947">
    <property type="component" value="Unassembled WGS sequence"/>
</dbReference>
<dbReference type="AlphaFoldDB" id="A0A8T1UTV5"/>
<reference evidence="1" key="1">
    <citation type="submission" date="2021-01" db="EMBL/GenBank/DDBJ databases">
        <title>Phytophthora aleatoria, a newly-described species from Pinus radiata is distinct from Phytophthora cactorum isolates based on comparative genomics.</title>
        <authorList>
            <person name="Mcdougal R."/>
            <person name="Panda P."/>
            <person name="Williams N."/>
            <person name="Studholme D.J."/>
        </authorList>
    </citation>
    <scope>NUCLEOTIDE SEQUENCE</scope>
    <source>
        <strain evidence="1">NZFS 3830</strain>
    </source>
</reference>
<comment type="caution">
    <text evidence="1">The sequence shown here is derived from an EMBL/GenBank/DDBJ whole genome shotgun (WGS) entry which is preliminary data.</text>
</comment>